<evidence type="ECO:0000256" key="1">
    <source>
        <dbReference type="SAM" id="MobiDB-lite"/>
    </source>
</evidence>
<protein>
    <recommendedName>
        <fullName evidence="3">Protein CPL1-like domain-containing protein</fullName>
    </recommendedName>
</protein>
<organism evidence="5">
    <name type="scientific">Melampsora larici-populina (strain 98AG31 / pathotype 3-4-7)</name>
    <name type="common">Poplar leaf rust fungus</name>
    <dbReference type="NCBI Taxonomy" id="747676"/>
    <lineage>
        <taxon>Eukaryota</taxon>
        <taxon>Fungi</taxon>
        <taxon>Dikarya</taxon>
        <taxon>Basidiomycota</taxon>
        <taxon>Pucciniomycotina</taxon>
        <taxon>Pucciniomycetes</taxon>
        <taxon>Pucciniales</taxon>
        <taxon>Melampsoraceae</taxon>
        <taxon>Melampsora</taxon>
    </lineage>
</organism>
<reference evidence="5" key="1">
    <citation type="journal article" date="2011" name="Proc. Natl. Acad. Sci. U.S.A.">
        <title>Obligate biotrophy features unraveled by the genomic analysis of rust fungi.</title>
        <authorList>
            <person name="Duplessis S."/>
            <person name="Cuomo C.A."/>
            <person name="Lin Y.-C."/>
            <person name="Aerts A."/>
            <person name="Tisserant E."/>
            <person name="Veneault-Fourrey C."/>
            <person name="Joly D.L."/>
            <person name="Hacquard S."/>
            <person name="Amselem J."/>
            <person name="Cantarel B.L."/>
            <person name="Chiu R."/>
            <person name="Coutinho P.M."/>
            <person name="Feau N."/>
            <person name="Field M."/>
            <person name="Frey P."/>
            <person name="Gelhaye E."/>
            <person name="Goldberg J."/>
            <person name="Grabherr M.G."/>
            <person name="Kodira C.D."/>
            <person name="Kohler A."/>
            <person name="Kuees U."/>
            <person name="Lindquist E.A."/>
            <person name="Lucas S.M."/>
            <person name="Mago R."/>
            <person name="Mauceli E."/>
            <person name="Morin E."/>
            <person name="Murat C."/>
            <person name="Pangilinan J.L."/>
            <person name="Park R."/>
            <person name="Pearson M."/>
            <person name="Quesneville H."/>
            <person name="Rouhier N."/>
            <person name="Sakthikumar S."/>
            <person name="Salamov A.A."/>
            <person name="Schmutz J."/>
            <person name="Selles B."/>
            <person name="Shapiro H."/>
            <person name="Tanguay P."/>
            <person name="Tuskan G.A."/>
            <person name="Henrissat B."/>
            <person name="Van de Peer Y."/>
            <person name="Rouze P."/>
            <person name="Ellis J.G."/>
            <person name="Dodds P.N."/>
            <person name="Schein J.E."/>
            <person name="Zhong S."/>
            <person name="Hamelin R.C."/>
            <person name="Grigoriev I.V."/>
            <person name="Szabo L.J."/>
            <person name="Martin F."/>
        </authorList>
    </citation>
    <scope>NUCLEOTIDE SEQUENCE [LARGE SCALE GENOMIC DNA]</scope>
    <source>
        <strain evidence="5">98AG31 / pathotype 3-4-7</strain>
    </source>
</reference>
<evidence type="ECO:0000259" key="3">
    <source>
        <dbReference type="Pfam" id="PF21671"/>
    </source>
</evidence>
<dbReference type="PANTHER" id="PTHR35192:SF2">
    <property type="entry name" value="APPLE DOMAIN-CONTAINING PROTEIN"/>
    <property type="match status" value="1"/>
</dbReference>
<feature type="chain" id="PRO_5003315484" description="Protein CPL1-like domain-containing protein" evidence="2">
    <location>
        <begin position="19"/>
        <end position="282"/>
    </location>
</feature>
<keyword evidence="5" id="KW-1185">Reference proteome</keyword>
<name>F4RRQ5_MELLP</name>
<dbReference type="InterPro" id="IPR048661">
    <property type="entry name" value="CPL1-like"/>
</dbReference>
<sequence length="282" mass="30239">MKFLVLALLFAAAPYIQATSFLATSNGVGSSLNTLQASIARIRQVSQAHGHTQITNKCDQAQSHLKLAQGAFGQLQGGFLHAPWNARGSSQANQVRTRLSLCGNVLNSIYAQPEMKSFPEYKSPMSQSQATYRSVQKGCQDIWQWPAPNSGESDDDDSYSKEGYGSSYTPPSSDYAPRPKPSQAHSGYFRRSTSHKIRACQNSETSCPINSVDGGYECLDLKVEVGSCGGCVSKKEGENCLLIEGADGVGCLEGKCVVLSVKEGYAPGANGRPTLIGLHQAY</sequence>
<dbReference type="InterPro" id="IPR038955">
    <property type="entry name" value="PriA/CPL1_fungi"/>
</dbReference>
<evidence type="ECO:0000256" key="2">
    <source>
        <dbReference type="SAM" id="SignalP"/>
    </source>
</evidence>
<dbReference type="HOGENOM" id="CLU_1090206_0_0_1"/>
<feature type="signal peptide" evidence="2">
    <location>
        <begin position="1"/>
        <end position="18"/>
    </location>
</feature>
<dbReference type="RefSeq" id="XP_007411721.1">
    <property type="nucleotide sequence ID" value="XM_007411659.1"/>
</dbReference>
<dbReference type="InParanoid" id="F4RRQ5"/>
<dbReference type="PANTHER" id="PTHR35192">
    <property type="entry name" value="PROTEIN, PUTATIVE-RELATED"/>
    <property type="match status" value="1"/>
</dbReference>
<dbReference type="AlphaFoldDB" id="F4RRQ5"/>
<accession>F4RRQ5</accession>
<dbReference type="KEGG" id="mlr:MELLADRAFT_72264"/>
<feature type="region of interest" description="Disordered" evidence="1">
    <location>
        <begin position="143"/>
        <end position="188"/>
    </location>
</feature>
<dbReference type="EMBL" id="GL883115">
    <property type="protein sequence ID" value="EGG04968.1"/>
    <property type="molecule type" value="Genomic_DNA"/>
</dbReference>
<evidence type="ECO:0000313" key="4">
    <source>
        <dbReference type="EMBL" id="EGG04968.1"/>
    </source>
</evidence>
<dbReference type="VEuPathDB" id="FungiDB:MELLADRAFT_72264"/>
<gene>
    <name evidence="4" type="ORF">MELLADRAFT_72264</name>
</gene>
<evidence type="ECO:0000313" key="5">
    <source>
        <dbReference type="Proteomes" id="UP000001072"/>
    </source>
</evidence>
<feature type="domain" description="Protein CPL1-like" evidence="3">
    <location>
        <begin position="216"/>
        <end position="271"/>
    </location>
</feature>
<keyword evidence="2" id="KW-0732">Signal</keyword>
<dbReference type="Pfam" id="PF21671">
    <property type="entry name" value="CPL1-like"/>
    <property type="match status" value="1"/>
</dbReference>
<dbReference type="OrthoDB" id="439917at2759"/>
<dbReference type="GeneID" id="18932052"/>
<proteinExistence type="predicted"/>
<dbReference type="Proteomes" id="UP000001072">
    <property type="component" value="Unassembled WGS sequence"/>
</dbReference>